<feature type="region of interest" description="Disordered" evidence="1">
    <location>
        <begin position="25"/>
        <end position="45"/>
    </location>
</feature>
<dbReference type="PANTHER" id="PTHR42852">
    <property type="entry name" value="THIOL:DISULFIDE INTERCHANGE PROTEIN DSBE"/>
    <property type="match status" value="1"/>
</dbReference>
<evidence type="ECO:0000259" key="3">
    <source>
        <dbReference type="PROSITE" id="PS51352"/>
    </source>
</evidence>
<dbReference type="OrthoDB" id="209808at2"/>
<evidence type="ECO:0000256" key="2">
    <source>
        <dbReference type="SAM" id="SignalP"/>
    </source>
</evidence>
<evidence type="ECO:0000313" key="4">
    <source>
        <dbReference type="EMBL" id="QDU54706.1"/>
    </source>
</evidence>
<dbReference type="Proteomes" id="UP000315750">
    <property type="component" value="Chromosome"/>
</dbReference>
<keyword evidence="2" id="KW-0732">Signal</keyword>
<accession>A0A518AJ21</accession>
<feature type="chain" id="PRO_5021835842" evidence="2">
    <location>
        <begin position="27"/>
        <end position="355"/>
    </location>
</feature>
<evidence type="ECO:0000256" key="1">
    <source>
        <dbReference type="SAM" id="MobiDB-lite"/>
    </source>
</evidence>
<dbReference type="InterPro" id="IPR013740">
    <property type="entry name" value="Redoxin"/>
</dbReference>
<dbReference type="SUPFAM" id="SSF52833">
    <property type="entry name" value="Thioredoxin-like"/>
    <property type="match status" value="1"/>
</dbReference>
<keyword evidence="5" id="KW-1185">Reference proteome</keyword>
<proteinExistence type="predicted"/>
<reference evidence="4 5" key="1">
    <citation type="submission" date="2019-02" db="EMBL/GenBank/DDBJ databases">
        <title>Deep-cultivation of Planctomycetes and their phenomic and genomic characterization uncovers novel biology.</title>
        <authorList>
            <person name="Wiegand S."/>
            <person name="Jogler M."/>
            <person name="Boedeker C."/>
            <person name="Pinto D."/>
            <person name="Vollmers J."/>
            <person name="Rivas-Marin E."/>
            <person name="Kohn T."/>
            <person name="Peeters S.H."/>
            <person name="Heuer A."/>
            <person name="Rast P."/>
            <person name="Oberbeckmann S."/>
            <person name="Bunk B."/>
            <person name="Jeske O."/>
            <person name="Meyerdierks A."/>
            <person name="Storesund J.E."/>
            <person name="Kallscheuer N."/>
            <person name="Luecker S."/>
            <person name="Lage O.M."/>
            <person name="Pohl T."/>
            <person name="Merkel B.J."/>
            <person name="Hornburger P."/>
            <person name="Mueller R.-W."/>
            <person name="Bruemmer F."/>
            <person name="Labrenz M."/>
            <person name="Spormann A.M."/>
            <person name="Op den Camp H."/>
            <person name="Overmann J."/>
            <person name="Amann R."/>
            <person name="Jetten M.S.M."/>
            <person name="Mascher T."/>
            <person name="Medema M.H."/>
            <person name="Devos D.P."/>
            <person name="Kaster A.-K."/>
            <person name="Ovreas L."/>
            <person name="Rohde M."/>
            <person name="Galperin M.Y."/>
            <person name="Jogler C."/>
        </authorList>
    </citation>
    <scope>NUCLEOTIDE SEQUENCE [LARGE SCALE GENOMIC DNA]</scope>
    <source>
        <strain evidence="4 5">Pan181</strain>
    </source>
</reference>
<name>A0A518AJ21_9BACT</name>
<dbReference type="Pfam" id="PF08534">
    <property type="entry name" value="Redoxin"/>
    <property type="match status" value="1"/>
</dbReference>
<sequence length="355" mass="39037" precursor="true">MSRSSFGKTIASFALLSMALTLPVNAEDSPSEEPAKEGPTWYRTDGEFTELPSSPDQWLNSAPLSREDLKGKGIILYFFEEQCPSCRGKWPRLLEISEAAEELPVVFIAVNSGNSAAEVSSYLKQNKIDWPTIVDTDRSFEKKTIASEISLNNIFQTGVSLSTGEWKQASVDEMSLAAKAAAEGGNWKVDPSEVPESLRRAWRNIEIGNYAQSSREVMREGRDGDGESKAAAKKLYIIVKQSMDSELAEIGKLMKAGESWSAYQALDLFRDKYNGYPMHSAVDEEYKKLSQLDEVKEQNRAAKKLAAAIRQGSTGAPLAVKRAIESLEDIVDDYPETDAAAEAQSLLDKVNGGTN</sequence>
<dbReference type="RefSeq" id="WP_145245647.1">
    <property type="nucleotide sequence ID" value="NZ_CP036278.1"/>
</dbReference>
<feature type="signal peptide" evidence="2">
    <location>
        <begin position="1"/>
        <end position="26"/>
    </location>
</feature>
<dbReference type="InterPro" id="IPR013766">
    <property type="entry name" value="Thioredoxin_domain"/>
</dbReference>
<dbReference type="PANTHER" id="PTHR42852:SF17">
    <property type="entry name" value="THIOREDOXIN-LIKE PROTEIN HI_1115"/>
    <property type="match status" value="1"/>
</dbReference>
<gene>
    <name evidence="4" type="primary">resA_2</name>
    <name evidence="4" type="ORF">Pan181_08890</name>
</gene>
<dbReference type="EMBL" id="CP036278">
    <property type="protein sequence ID" value="QDU54706.1"/>
    <property type="molecule type" value="Genomic_DNA"/>
</dbReference>
<dbReference type="InterPro" id="IPR036249">
    <property type="entry name" value="Thioredoxin-like_sf"/>
</dbReference>
<dbReference type="KEGG" id="amuc:Pan181_08890"/>
<dbReference type="AlphaFoldDB" id="A0A518AJ21"/>
<organism evidence="4 5">
    <name type="scientific">Aeoliella mucimassa</name>
    <dbReference type="NCBI Taxonomy" id="2527972"/>
    <lineage>
        <taxon>Bacteria</taxon>
        <taxon>Pseudomonadati</taxon>
        <taxon>Planctomycetota</taxon>
        <taxon>Planctomycetia</taxon>
        <taxon>Pirellulales</taxon>
        <taxon>Lacipirellulaceae</taxon>
        <taxon>Aeoliella</taxon>
    </lineage>
</organism>
<evidence type="ECO:0000313" key="5">
    <source>
        <dbReference type="Proteomes" id="UP000315750"/>
    </source>
</evidence>
<feature type="domain" description="Thioredoxin" evidence="3">
    <location>
        <begin position="22"/>
        <end position="183"/>
    </location>
</feature>
<protein>
    <submittedName>
        <fullName evidence="4">Thiol-disulfide oxidoreductase ResA</fullName>
    </submittedName>
</protein>
<dbReference type="PROSITE" id="PS51352">
    <property type="entry name" value="THIOREDOXIN_2"/>
    <property type="match status" value="1"/>
</dbReference>
<dbReference type="GO" id="GO:0016491">
    <property type="term" value="F:oxidoreductase activity"/>
    <property type="evidence" value="ECO:0007669"/>
    <property type="project" value="InterPro"/>
</dbReference>
<dbReference type="InterPro" id="IPR050553">
    <property type="entry name" value="Thioredoxin_ResA/DsbE_sf"/>
</dbReference>
<dbReference type="Gene3D" id="3.40.30.10">
    <property type="entry name" value="Glutaredoxin"/>
    <property type="match status" value="1"/>
</dbReference>